<organism evidence="3 4">
    <name type="scientific">Coniosporium apollinis</name>
    <dbReference type="NCBI Taxonomy" id="61459"/>
    <lineage>
        <taxon>Eukaryota</taxon>
        <taxon>Fungi</taxon>
        <taxon>Dikarya</taxon>
        <taxon>Ascomycota</taxon>
        <taxon>Pezizomycotina</taxon>
        <taxon>Dothideomycetes</taxon>
        <taxon>Dothideomycetes incertae sedis</taxon>
        <taxon>Coniosporium</taxon>
    </lineage>
</organism>
<dbReference type="PANTHER" id="PTHR41800:SF1">
    <property type="entry name" value="EXPRESSED PROTEIN"/>
    <property type="match status" value="1"/>
</dbReference>
<dbReference type="PANTHER" id="PTHR41800">
    <property type="entry name" value="EXPRESSED PROTEIN"/>
    <property type="match status" value="1"/>
</dbReference>
<dbReference type="EMBL" id="JAPDRL010000082">
    <property type="protein sequence ID" value="KAJ9658813.1"/>
    <property type="molecule type" value="Genomic_DNA"/>
</dbReference>
<evidence type="ECO:0000313" key="4">
    <source>
        <dbReference type="Proteomes" id="UP001172684"/>
    </source>
</evidence>
<dbReference type="Pfam" id="PF15932">
    <property type="entry name" value="DUF4748"/>
    <property type="match status" value="1"/>
</dbReference>
<sequence length="146" mass="15672">MNTIRSVWYGWGALIVAGGGAYYFAKKSINADRAERAAADRQRKAYLQRLENDAHITSPKSSSSRPKQSNTSQAPATGSIAATVANGWRKGDVEGSGGGNPSIEASEDPAPTRHAPLSEGQRTQEKSKYEASEPFRSKKGDRFSGI</sequence>
<evidence type="ECO:0000313" key="3">
    <source>
        <dbReference type="EMBL" id="KAJ9658813.1"/>
    </source>
</evidence>
<accession>A0ABQ9NL69</accession>
<feature type="compositionally biased region" description="Low complexity" evidence="1">
    <location>
        <begin position="57"/>
        <end position="73"/>
    </location>
</feature>
<name>A0ABQ9NL69_9PEZI</name>
<evidence type="ECO:0008006" key="5">
    <source>
        <dbReference type="Google" id="ProtNLM"/>
    </source>
</evidence>
<keyword evidence="2" id="KW-0472">Membrane</keyword>
<evidence type="ECO:0000256" key="1">
    <source>
        <dbReference type="SAM" id="MobiDB-lite"/>
    </source>
</evidence>
<keyword evidence="4" id="KW-1185">Reference proteome</keyword>
<dbReference type="InterPro" id="IPR031833">
    <property type="entry name" value="DUF4748"/>
</dbReference>
<evidence type="ECO:0000256" key="2">
    <source>
        <dbReference type="SAM" id="Phobius"/>
    </source>
</evidence>
<keyword evidence="2" id="KW-1133">Transmembrane helix</keyword>
<keyword evidence="2" id="KW-0812">Transmembrane</keyword>
<feature type="region of interest" description="Disordered" evidence="1">
    <location>
        <begin position="37"/>
        <end position="146"/>
    </location>
</feature>
<reference evidence="3" key="1">
    <citation type="submission" date="2022-10" db="EMBL/GenBank/DDBJ databases">
        <title>Culturing micro-colonial fungi from biological soil crusts in the Mojave desert and describing Neophaeococcomyces mojavensis, and introducing the new genera and species Taxawa tesnikishii.</title>
        <authorList>
            <person name="Kurbessoian T."/>
            <person name="Stajich J.E."/>
        </authorList>
    </citation>
    <scope>NUCLEOTIDE SEQUENCE</scope>
    <source>
        <strain evidence="3">TK_1</strain>
    </source>
</reference>
<feature type="transmembrane region" description="Helical" evidence="2">
    <location>
        <begin position="6"/>
        <end position="25"/>
    </location>
</feature>
<proteinExistence type="predicted"/>
<protein>
    <recommendedName>
        <fullName evidence="5">HIG1 domain-containing protein</fullName>
    </recommendedName>
</protein>
<gene>
    <name evidence="3" type="ORF">H2201_007594</name>
</gene>
<feature type="compositionally biased region" description="Basic and acidic residues" evidence="1">
    <location>
        <begin position="122"/>
        <end position="146"/>
    </location>
</feature>
<dbReference type="Proteomes" id="UP001172684">
    <property type="component" value="Unassembled WGS sequence"/>
</dbReference>
<comment type="caution">
    <text evidence="3">The sequence shown here is derived from an EMBL/GenBank/DDBJ whole genome shotgun (WGS) entry which is preliminary data.</text>
</comment>